<dbReference type="InterPro" id="IPR056447">
    <property type="entry name" value="REV3_N"/>
</dbReference>
<dbReference type="SUPFAM" id="SSF53098">
    <property type="entry name" value="Ribonuclease H-like"/>
    <property type="match status" value="1"/>
</dbReference>
<dbReference type="GO" id="GO:0042276">
    <property type="term" value="P:error-prone translesion synthesis"/>
    <property type="evidence" value="ECO:0007669"/>
    <property type="project" value="TreeGrafter"/>
</dbReference>
<dbReference type="PANTHER" id="PTHR45812">
    <property type="entry name" value="DNA POLYMERASE ZETA CATALYTIC SUBUNIT"/>
    <property type="match status" value="1"/>
</dbReference>
<evidence type="ECO:0000259" key="2">
    <source>
        <dbReference type="Pfam" id="PF24065"/>
    </source>
</evidence>
<dbReference type="Pfam" id="PF24065">
    <property type="entry name" value="REV3_N"/>
    <property type="match status" value="1"/>
</dbReference>
<dbReference type="GO" id="GO:0000724">
    <property type="term" value="P:double-strand break repair via homologous recombination"/>
    <property type="evidence" value="ECO:0007669"/>
    <property type="project" value="TreeGrafter"/>
</dbReference>
<reference evidence="3" key="1">
    <citation type="submission" date="2018-10" db="EMBL/GenBank/DDBJ databases">
        <title>Transcriptome assembly of Aceria tosichella (Wheat curl mite) Type 2.</title>
        <authorList>
            <person name="Scully E.D."/>
            <person name="Geib S.M."/>
            <person name="Palmer N.A."/>
            <person name="Gupta A.K."/>
            <person name="Sarath G."/>
            <person name="Tatineni S."/>
        </authorList>
    </citation>
    <scope>NUCLEOTIDE SEQUENCE</scope>
    <source>
        <strain evidence="3">LincolnNE</strain>
    </source>
</reference>
<feature type="compositionally biased region" description="Acidic residues" evidence="1">
    <location>
        <begin position="858"/>
        <end position="876"/>
    </location>
</feature>
<name>A0A6G1S8P1_9ACAR</name>
<feature type="region of interest" description="Disordered" evidence="1">
    <location>
        <begin position="841"/>
        <end position="903"/>
    </location>
</feature>
<proteinExistence type="predicted"/>
<sequence>MPKYRMIHVDHYMAKPVSPFDDLKSEISGRPVAKVPVIRVFGADSSGTKICLHVHGFYPYVAIQNREPNNPEHAKKVVSDIERSLVDTVEENKRNQRQKQQQQQQCQAPSGSTTTTSKKSPLSLPPSSPAPPPTMNRTFCLAEFYTRERLLRLDARSSLIFYLIQLYPNELVPLYKLISQLLARAGLIQPSGYSLFERSTTEQRPEHEDEDSNNSNNKDAAHDDDERRWLELIGWDLGVDSREQADGGAGPSAPRRQTNGAAHEHEDAAAAACQLDGNGEQWPHSGQHRLIDRYALVLMIAAHLERERGLGRAASGKTASWNDQIRLASSLAGFFECYSSSSSCDVKAEGAEKDEEKCVMRPPRRPLEMLVHDGNLAQRKPGAICSGTVGHVRMEIEFVGNNNCGVEDDNGDYHRNRSRLIVLDPIEFRLNNSMSLGQIWTSGEASGIKREEELAGCEANLTAGLMVWDDVCELFADCHALITDRLETASSSKAKGRDGADQLVVNARADNNSVLSGLFELAERSRSKQRCKRNLSERIGQILSKQSTEEGGVTLSLPVEIMVDANGNYSTRAHTSGGGGGGGKFVPTNQSELIGGGGKQQRSLIGNTTCRLVWTSLAKLNKLRANKLIRALFWLALFLLMRVALTGYLDRLHNELMFESRGDFIALKRMIFPEGFAFIDEEDEGDGITILSRDEKKEQEAPRGATERGKRETEKKFKAAKEDERIGKVEEDTKTEPTTVDDQRQQAVGEGGEQQEEEDEEVDEDDMNKVMETLLTGLLSQAFGDSEGSGMGDGSSLANMSPEKLAKMMKMFTEAEGGGKDGEPIDEKEMAEMMKTMEQVLGGAGGIQESASGMPNIDTDDNDYDYEDDDEDDDFDAGATAGSADPNTSEHVDEARIGTSDEL</sequence>
<accession>A0A6G1S8P1</accession>
<dbReference type="PANTHER" id="PTHR45812:SF1">
    <property type="entry name" value="DNA POLYMERASE ZETA CATALYTIC SUBUNIT"/>
    <property type="match status" value="1"/>
</dbReference>
<dbReference type="GO" id="GO:0016035">
    <property type="term" value="C:zeta DNA polymerase complex"/>
    <property type="evidence" value="ECO:0007669"/>
    <property type="project" value="InterPro"/>
</dbReference>
<protein>
    <submittedName>
        <fullName evidence="3">DNA polymerase delta catalytic subunit</fullName>
    </submittedName>
</protein>
<evidence type="ECO:0000313" key="3">
    <source>
        <dbReference type="EMBL" id="MDE46303.1"/>
    </source>
</evidence>
<feature type="region of interest" description="Disordered" evidence="1">
    <location>
        <begin position="690"/>
        <end position="765"/>
    </location>
</feature>
<dbReference type="InterPro" id="IPR012337">
    <property type="entry name" value="RNaseH-like_sf"/>
</dbReference>
<dbReference type="AlphaFoldDB" id="A0A6G1S8P1"/>
<gene>
    <name evidence="3" type="ORF">g.6016</name>
</gene>
<organism evidence="3">
    <name type="scientific">Aceria tosichella</name>
    <name type="common">wheat curl mite</name>
    <dbReference type="NCBI Taxonomy" id="561515"/>
    <lineage>
        <taxon>Eukaryota</taxon>
        <taxon>Metazoa</taxon>
        <taxon>Ecdysozoa</taxon>
        <taxon>Arthropoda</taxon>
        <taxon>Chelicerata</taxon>
        <taxon>Arachnida</taxon>
        <taxon>Acari</taxon>
        <taxon>Acariformes</taxon>
        <taxon>Trombidiformes</taxon>
        <taxon>Prostigmata</taxon>
        <taxon>Eupodina</taxon>
        <taxon>Eriophyoidea</taxon>
        <taxon>Eriophyidae</taxon>
        <taxon>Eriophyinae</taxon>
        <taxon>Aceriini</taxon>
        <taxon>Aceria</taxon>
    </lineage>
</organism>
<evidence type="ECO:0000256" key="1">
    <source>
        <dbReference type="SAM" id="MobiDB-lite"/>
    </source>
</evidence>
<dbReference type="GO" id="GO:0005634">
    <property type="term" value="C:nucleus"/>
    <property type="evidence" value="ECO:0007669"/>
    <property type="project" value="TreeGrafter"/>
</dbReference>
<feature type="region of interest" description="Disordered" evidence="1">
    <location>
        <begin position="243"/>
        <end position="267"/>
    </location>
</feature>
<feature type="region of interest" description="Disordered" evidence="1">
    <location>
        <begin position="91"/>
        <end position="134"/>
    </location>
</feature>
<feature type="compositionally biased region" description="Basic and acidic residues" evidence="1">
    <location>
        <begin position="692"/>
        <end position="735"/>
    </location>
</feature>
<feature type="compositionally biased region" description="Acidic residues" evidence="1">
    <location>
        <begin position="753"/>
        <end position="765"/>
    </location>
</feature>
<dbReference type="InterPro" id="IPR030559">
    <property type="entry name" value="PolZ_Rev3"/>
</dbReference>
<dbReference type="Gene3D" id="3.30.342.10">
    <property type="entry name" value="DNA Polymerase, chain B, domain 1"/>
    <property type="match status" value="1"/>
</dbReference>
<feature type="domain" description="DNA polymerase zeta catalytic subunit N-terminal" evidence="2">
    <location>
        <begin position="4"/>
        <end position="55"/>
    </location>
</feature>
<feature type="region of interest" description="Disordered" evidence="1">
    <location>
        <begin position="198"/>
        <end position="224"/>
    </location>
</feature>
<feature type="compositionally biased region" description="Pro residues" evidence="1">
    <location>
        <begin position="123"/>
        <end position="134"/>
    </location>
</feature>
<dbReference type="GO" id="GO:0003887">
    <property type="term" value="F:DNA-directed DNA polymerase activity"/>
    <property type="evidence" value="ECO:0007669"/>
    <property type="project" value="TreeGrafter"/>
</dbReference>
<feature type="compositionally biased region" description="Low complexity" evidence="1">
    <location>
        <begin position="98"/>
        <end position="122"/>
    </location>
</feature>
<dbReference type="EMBL" id="GGYP01001532">
    <property type="protein sequence ID" value="MDE46303.1"/>
    <property type="molecule type" value="Transcribed_RNA"/>
</dbReference>